<keyword evidence="3 10" id="KW-0645">Protease</keyword>
<dbReference type="EC" id="3.4.24.-" evidence="10"/>
<feature type="domain" description="Peptidase M4" evidence="12">
    <location>
        <begin position="245"/>
        <end position="390"/>
    </location>
</feature>
<dbReference type="Pfam" id="PF04151">
    <property type="entry name" value="PPC"/>
    <property type="match status" value="1"/>
</dbReference>
<dbReference type="Gene3D" id="3.10.450.490">
    <property type="match status" value="1"/>
</dbReference>
<comment type="caution">
    <text evidence="16">The sequence shown here is derived from an EMBL/GenBank/DDBJ whole genome shotgun (WGS) entry which is preliminary data.</text>
</comment>
<reference evidence="16" key="1">
    <citation type="submission" date="2020-09" db="EMBL/GenBank/DDBJ databases">
        <title>A novel bacterium of genus Hazenella, isolated from South China Sea.</title>
        <authorList>
            <person name="Huang H."/>
            <person name="Mo K."/>
            <person name="Hu Y."/>
        </authorList>
    </citation>
    <scope>NUCLEOTIDE SEQUENCE</scope>
    <source>
        <strain evidence="16">IB182357</strain>
    </source>
</reference>
<dbReference type="InterPro" id="IPR007280">
    <property type="entry name" value="Peptidase_C_arc/bac"/>
</dbReference>
<dbReference type="PANTHER" id="PTHR33794">
    <property type="entry name" value="BACILLOLYSIN"/>
    <property type="match status" value="1"/>
</dbReference>
<proteinExistence type="inferred from homology"/>
<feature type="chain" id="PRO_5038159100" description="Neutral metalloproteinase" evidence="10">
    <location>
        <begin position="27"/>
        <end position="664"/>
    </location>
</feature>
<evidence type="ECO:0000256" key="2">
    <source>
        <dbReference type="ARBA" id="ARBA00009388"/>
    </source>
</evidence>
<evidence type="ECO:0000256" key="6">
    <source>
        <dbReference type="ARBA" id="ARBA00022801"/>
    </source>
</evidence>
<comment type="similarity">
    <text evidence="2 10">Belongs to the peptidase M4 family.</text>
</comment>
<protein>
    <recommendedName>
        <fullName evidence="10">Neutral metalloproteinase</fullName>
        <ecNumber evidence="10">3.4.24.-</ecNumber>
    </recommendedName>
</protein>
<evidence type="ECO:0000313" key="17">
    <source>
        <dbReference type="Proteomes" id="UP000661691"/>
    </source>
</evidence>
<dbReference type="PANTHER" id="PTHR33794:SF1">
    <property type="entry name" value="BACILLOLYSIN"/>
    <property type="match status" value="1"/>
</dbReference>
<dbReference type="Gene3D" id="3.10.170.10">
    <property type="match status" value="1"/>
</dbReference>
<dbReference type="GO" id="GO:0004222">
    <property type="term" value="F:metalloendopeptidase activity"/>
    <property type="evidence" value="ECO:0007669"/>
    <property type="project" value="UniProtKB-UniRule"/>
</dbReference>
<dbReference type="Gene3D" id="2.60.120.380">
    <property type="match status" value="1"/>
</dbReference>
<evidence type="ECO:0000259" key="12">
    <source>
        <dbReference type="Pfam" id="PF01447"/>
    </source>
</evidence>
<keyword evidence="5 10" id="KW-0732">Signal</keyword>
<dbReference type="Proteomes" id="UP000661691">
    <property type="component" value="Unassembled WGS sequence"/>
</dbReference>
<evidence type="ECO:0000256" key="1">
    <source>
        <dbReference type="ARBA" id="ARBA00001947"/>
    </source>
</evidence>
<dbReference type="Pfam" id="PF02868">
    <property type="entry name" value="Peptidase_M4_C"/>
    <property type="match status" value="1"/>
</dbReference>
<evidence type="ECO:0000259" key="13">
    <source>
        <dbReference type="Pfam" id="PF02868"/>
    </source>
</evidence>
<dbReference type="EMBL" id="JACXAH010000013">
    <property type="protein sequence ID" value="MBD1372755.1"/>
    <property type="molecule type" value="Genomic_DNA"/>
</dbReference>
<feature type="active site" description="Proton donor" evidence="9">
    <location>
        <position position="464"/>
    </location>
</feature>
<dbReference type="InterPro" id="IPR027268">
    <property type="entry name" value="Peptidase_M4/M1_CTD_sf"/>
</dbReference>
<accession>A0A926NCA6</accession>
<evidence type="ECO:0000256" key="8">
    <source>
        <dbReference type="ARBA" id="ARBA00023049"/>
    </source>
</evidence>
<dbReference type="InterPro" id="IPR001570">
    <property type="entry name" value="Peptidase_M4_C_domain"/>
</dbReference>
<evidence type="ECO:0000259" key="14">
    <source>
        <dbReference type="Pfam" id="PF04151"/>
    </source>
</evidence>
<dbReference type="GO" id="GO:0006508">
    <property type="term" value="P:proteolysis"/>
    <property type="evidence" value="ECO:0007669"/>
    <property type="project" value="UniProtKB-KW"/>
</dbReference>
<evidence type="ECO:0000313" key="16">
    <source>
        <dbReference type="EMBL" id="MBD1372755.1"/>
    </source>
</evidence>
<dbReference type="RefSeq" id="WP_191140295.1">
    <property type="nucleotide sequence ID" value="NZ_JACXAG020000005.1"/>
</dbReference>
<comment type="cofactor">
    <cofactor evidence="1 10">
        <name>Zn(2+)</name>
        <dbReference type="ChEBI" id="CHEBI:29105"/>
    </cofactor>
</comment>
<feature type="signal peptide" evidence="10">
    <location>
        <begin position="1"/>
        <end position="26"/>
    </location>
</feature>
<evidence type="ECO:0000256" key="11">
    <source>
        <dbReference type="SAM" id="MobiDB-lite"/>
    </source>
</evidence>
<evidence type="ECO:0000256" key="3">
    <source>
        <dbReference type="ARBA" id="ARBA00022670"/>
    </source>
</evidence>
<comment type="subcellular location">
    <subcellularLocation>
        <location evidence="10">Secreted</location>
    </subcellularLocation>
</comment>
<keyword evidence="7 10" id="KW-0862">Zinc</keyword>
<keyword evidence="6 10" id="KW-0378">Hydrolase</keyword>
<dbReference type="Gene3D" id="1.10.390.10">
    <property type="entry name" value="Neutral Protease Domain 2"/>
    <property type="match status" value="1"/>
</dbReference>
<dbReference type="SUPFAM" id="SSF89260">
    <property type="entry name" value="Collagen-binding domain"/>
    <property type="match status" value="1"/>
</dbReference>
<sequence length="664" mass="71862">MKWGKIFSVVVATALVAPLASPTALAVDNAKSKQHKQNQKASKISHNSKGKDKISWDKENGVPSFISGEISSKKVKGSKEAKDVIKENEDLFQIDEVSSELKLIEESNKRTGGKKFIYQQVYNDIPVFGHKLILHTDKAGKTTSINGDFNPKVKGKKLNTKAKYSAKQAIQKGKEVLGVANAKEFLIEEAAPYIYKDLKGKYHFVHAVTLSTLEGGPKYFDIFIDARNLKVVDKIDKTMGAHAEGSGVDLHGKTVKVNAFESSGTFYLYDTTKPMYTGNSGVIATYTANQTGNVPGTLLTDSNNYWTHNAAVSAHVNSGIVYDYYYNKFGRNSYDGVGGNMISSVNFSDPYCPDNAFWLGTQMAYCDAGNMIATPAALDVVGHEITHGVIDRTADLFYYGESGALNESWSDVMGNLIENKSDNNWLLGEDLGRAFRSMSNPTAYGHPAHMDDFLETTADKGGVHSNSSIPNKAFYNFVTSSGVTRDEAANVWYDALTDGYLTEYSTFVDAVNGTIAAAEQRFGSNSTEVRALTNAWASVGLSGNGSVGTSGDSFESNDTIGAAYGPITSGKTYNGTIHTGSDVDWFKFTKNNSGSLSITLSSLPDDYDLYLYNSSGTQLRISDNGSTNSESISYSSLASGTYYIAVVGYDGANSSQSYALKATF</sequence>
<keyword evidence="4" id="KW-0479">Metal-binding</keyword>
<dbReference type="Pfam" id="PF01447">
    <property type="entry name" value="Peptidase_M4"/>
    <property type="match status" value="1"/>
</dbReference>
<name>A0A926NCA6_9BACL</name>
<dbReference type="GO" id="GO:0005576">
    <property type="term" value="C:extracellular region"/>
    <property type="evidence" value="ECO:0007669"/>
    <property type="project" value="UniProtKB-SubCell"/>
</dbReference>
<keyword evidence="17" id="KW-1185">Reference proteome</keyword>
<dbReference type="InterPro" id="IPR013856">
    <property type="entry name" value="Peptidase_M4_domain"/>
</dbReference>
<gene>
    <name evidence="16" type="ORF">IC620_10340</name>
</gene>
<evidence type="ECO:0000256" key="5">
    <source>
        <dbReference type="ARBA" id="ARBA00022729"/>
    </source>
</evidence>
<dbReference type="InterPro" id="IPR023612">
    <property type="entry name" value="Peptidase_M4"/>
</dbReference>
<organism evidence="16 17">
    <name type="scientific">Polycladospora coralii</name>
    <dbReference type="NCBI Taxonomy" id="2771432"/>
    <lineage>
        <taxon>Bacteria</taxon>
        <taxon>Bacillati</taxon>
        <taxon>Bacillota</taxon>
        <taxon>Bacilli</taxon>
        <taxon>Bacillales</taxon>
        <taxon>Thermoactinomycetaceae</taxon>
        <taxon>Polycladospora</taxon>
    </lineage>
</organism>
<feature type="domain" description="Peptidase M4 C-terminal" evidence="13">
    <location>
        <begin position="394"/>
        <end position="540"/>
    </location>
</feature>
<dbReference type="InterPro" id="IPR011096">
    <property type="entry name" value="FTP_domain"/>
</dbReference>
<dbReference type="InterPro" id="IPR050728">
    <property type="entry name" value="Zinc_Metalloprotease_M4"/>
</dbReference>
<dbReference type="SUPFAM" id="SSF55486">
    <property type="entry name" value="Metalloproteases ('zincins'), catalytic domain"/>
    <property type="match status" value="1"/>
</dbReference>
<evidence type="ECO:0000256" key="7">
    <source>
        <dbReference type="ARBA" id="ARBA00022833"/>
    </source>
</evidence>
<feature type="domain" description="Peptidase C-terminal archaeal/bacterial" evidence="14">
    <location>
        <begin position="582"/>
        <end position="647"/>
    </location>
</feature>
<comment type="function">
    <text evidence="10">Extracellular zinc metalloprotease.</text>
</comment>
<keyword evidence="8 10" id="KW-0482">Metalloprotease</keyword>
<dbReference type="Pfam" id="PF07504">
    <property type="entry name" value="FTP"/>
    <property type="match status" value="1"/>
</dbReference>
<feature type="compositionally biased region" description="Basic and acidic residues" evidence="11">
    <location>
        <begin position="49"/>
        <end position="59"/>
    </location>
</feature>
<evidence type="ECO:0000256" key="4">
    <source>
        <dbReference type="ARBA" id="ARBA00022723"/>
    </source>
</evidence>
<feature type="region of interest" description="Disordered" evidence="11">
    <location>
        <begin position="30"/>
        <end position="59"/>
    </location>
</feature>
<evidence type="ECO:0000256" key="9">
    <source>
        <dbReference type="PIRSR" id="PIRSR623612-1"/>
    </source>
</evidence>
<feature type="domain" description="FTP" evidence="15">
    <location>
        <begin position="101"/>
        <end position="149"/>
    </location>
</feature>
<keyword evidence="10" id="KW-0964">Secreted</keyword>
<dbReference type="CDD" id="cd09597">
    <property type="entry name" value="M4_TLP"/>
    <property type="match status" value="1"/>
</dbReference>
<feature type="active site" evidence="9">
    <location>
        <position position="384"/>
    </location>
</feature>
<evidence type="ECO:0000256" key="10">
    <source>
        <dbReference type="RuleBase" id="RU366073"/>
    </source>
</evidence>
<evidence type="ECO:0000259" key="15">
    <source>
        <dbReference type="Pfam" id="PF07504"/>
    </source>
</evidence>
<dbReference type="GO" id="GO:0046872">
    <property type="term" value="F:metal ion binding"/>
    <property type="evidence" value="ECO:0007669"/>
    <property type="project" value="UniProtKB-UniRule"/>
</dbReference>
<dbReference type="PRINTS" id="PR00730">
    <property type="entry name" value="THERMOLYSIN"/>
</dbReference>
<dbReference type="AlphaFoldDB" id="A0A926NCA6"/>